<evidence type="ECO:0000313" key="3">
    <source>
        <dbReference type="Proteomes" id="UP001364890"/>
    </source>
</evidence>
<keyword evidence="3" id="KW-1185">Reference proteome</keyword>
<comment type="caution">
    <text evidence="2">The sequence shown here is derived from an EMBL/GenBank/DDBJ whole genome shotgun (WGS) entry which is preliminary data.</text>
</comment>
<feature type="coiled-coil region" evidence="1">
    <location>
        <begin position="148"/>
        <end position="175"/>
    </location>
</feature>
<dbReference type="RefSeq" id="WP_336497299.1">
    <property type="nucleotide sequence ID" value="NZ_JBAWSY010000005.1"/>
</dbReference>
<sequence length="204" mass="23798">MKESKVQLFPLTLSKDNNQSTFTQNPRLELMEEQKTLNLHLMKSVADLELSYQKILEGMQKQEEVLNIQGKNQRKQFESLKKSLLEITKTSKSYKSSMNEHLGKQTAFNKMIIRRSSIQNEVLNRIQRNSDKQESIIKRYFKAVLDKLDKNEVNTAKYTERLKALEQSNEQILAKIELHATHGSLQNESLPQHPMKIDTIQLKN</sequence>
<dbReference type="EMBL" id="JBAWSY010000005">
    <property type="protein sequence ID" value="MEI4769744.1"/>
    <property type="molecule type" value="Genomic_DNA"/>
</dbReference>
<reference evidence="2 3" key="1">
    <citation type="submission" date="2024-01" db="EMBL/GenBank/DDBJ databases">
        <title>Seven novel Bacillus-like species.</title>
        <authorList>
            <person name="Liu G."/>
        </authorList>
    </citation>
    <scope>NUCLEOTIDE SEQUENCE [LARGE SCALE GENOMIC DNA]</scope>
    <source>
        <strain evidence="2 3">FJAT-51614</strain>
    </source>
</reference>
<protein>
    <submittedName>
        <fullName evidence="2">Uncharacterized protein</fullName>
    </submittedName>
</protein>
<evidence type="ECO:0000313" key="2">
    <source>
        <dbReference type="EMBL" id="MEI4769744.1"/>
    </source>
</evidence>
<gene>
    <name evidence="2" type="ORF">WAX74_08790</name>
</gene>
<organism evidence="2 3">
    <name type="scientific">Psychrobacillus mangrovi</name>
    <dbReference type="NCBI Taxonomy" id="3117745"/>
    <lineage>
        <taxon>Bacteria</taxon>
        <taxon>Bacillati</taxon>
        <taxon>Bacillota</taxon>
        <taxon>Bacilli</taxon>
        <taxon>Bacillales</taxon>
        <taxon>Bacillaceae</taxon>
        <taxon>Psychrobacillus</taxon>
    </lineage>
</organism>
<keyword evidence="1" id="KW-0175">Coiled coil</keyword>
<name>A0ABU8F402_9BACI</name>
<evidence type="ECO:0000256" key="1">
    <source>
        <dbReference type="SAM" id="Coils"/>
    </source>
</evidence>
<accession>A0ABU8F402</accession>
<proteinExistence type="predicted"/>
<dbReference type="Proteomes" id="UP001364890">
    <property type="component" value="Unassembled WGS sequence"/>
</dbReference>